<proteinExistence type="predicted"/>
<protein>
    <submittedName>
        <fullName evidence="1">Uncharacterized protein</fullName>
    </submittedName>
</protein>
<accession>A0A0F3GSF8</accession>
<gene>
    <name evidence="1" type="ORF">MBAV_002873</name>
</gene>
<evidence type="ECO:0000313" key="1">
    <source>
        <dbReference type="EMBL" id="KJU84925.1"/>
    </source>
</evidence>
<sequence>MDEKKICDLTVRELKEVILDVIEDTEQFTPEFEAKIENGLEDLKTNKTISHEKVLKEYGLS</sequence>
<keyword evidence="2" id="KW-1185">Reference proteome</keyword>
<name>A0A0F3GSF8_9BACT</name>
<dbReference type="AlphaFoldDB" id="A0A0F3GSF8"/>
<organism evidence="1 2">
    <name type="scientific">Candidatus Magnetobacterium bavaricum</name>
    <dbReference type="NCBI Taxonomy" id="29290"/>
    <lineage>
        <taxon>Bacteria</taxon>
        <taxon>Pseudomonadati</taxon>
        <taxon>Nitrospirota</taxon>
        <taxon>Thermodesulfovibrionia</taxon>
        <taxon>Thermodesulfovibrionales</taxon>
        <taxon>Candidatus Magnetobacteriaceae</taxon>
        <taxon>Candidatus Magnetobacterium</taxon>
    </lineage>
</organism>
<comment type="caution">
    <text evidence="1">The sequence shown here is derived from an EMBL/GenBank/DDBJ whole genome shotgun (WGS) entry which is preliminary data.</text>
</comment>
<dbReference type="Proteomes" id="UP000033423">
    <property type="component" value="Unassembled WGS sequence"/>
</dbReference>
<evidence type="ECO:0000313" key="2">
    <source>
        <dbReference type="Proteomes" id="UP000033423"/>
    </source>
</evidence>
<dbReference type="EMBL" id="LACI01001225">
    <property type="protein sequence ID" value="KJU84925.1"/>
    <property type="molecule type" value="Genomic_DNA"/>
</dbReference>
<reference evidence="1 2" key="1">
    <citation type="submission" date="2015-02" db="EMBL/GenBank/DDBJ databases">
        <title>Single-cell genomics of uncultivated deep-branching MTB reveals a conserved set of magnetosome genes.</title>
        <authorList>
            <person name="Kolinko S."/>
            <person name="Richter M."/>
            <person name="Glockner F.O."/>
            <person name="Brachmann A."/>
            <person name="Schuler D."/>
        </authorList>
    </citation>
    <scope>NUCLEOTIDE SEQUENCE [LARGE SCALE GENOMIC DNA]</scope>
    <source>
        <strain evidence="1">TM-1</strain>
    </source>
</reference>